<keyword evidence="1" id="KW-0853">WD repeat</keyword>
<feature type="domain" description="Transcription factor IIIC 90kDa subunit N-terminal" evidence="3">
    <location>
        <begin position="86"/>
        <end position="146"/>
    </location>
</feature>
<dbReference type="PANTHER" id="PTHR15496">
    <property type="entry name" value="GENERAL TRANSCRIPTION FACTOR 3C POLYPEPTIDE 4 FAMILY"/>
    <property type="match status" value="1"/>
</dbReference>
<feature type="domain" description="Transcription factor IIIC 90kDa subunit N-terminal" evidence="3">
    <location>
        <begin position="266"/>
        <end position="534"/>
    </location>
</feature>
<dbReference type="AlphaFoldDB" id="A0A218VYL5"/>
<reference evidence="7" key="4">
    <citation type="submission" date="2025-04" db="UniProtKB">
        <authorList>
            <consortium name="RefSeq"/>
        </authorList>
    </citation>
    <scope>IDENTIFICATION</scope>
    <source>
        <tissue evidence="7">Leaf</tissue>
    </source>
</reference>
<dbReference type="InterPro" id="IPR015943">
    <property type="entry name" value="WD40/YVTN_repeat-like_dom_sf"/>
</dbReference>
<gene>
    <name evidence="7" type="primary">LOC116198630</name>
    <name evidence="4" type="ORF">CDL15_Pgr017141</name>
</gene>
<dbReference type="RefSeq" id="XP_031384683.1">
    <property type="nucleotide sequence ID" value="XM_031528823.1"/>
</dbReference>
<dbReference type="OrthoDB" id="6021743at2759"/>
<proteinExistence type="predicted"/>
<evidence type="ECO:0000313" key="7">
    <source>
        <dbReference type="RefSeq" id="XP_031384683.1"/>
    </source>
</evidence>
<evidence type="ECO:0000313" key="6">
    <source>
        <dbReference type="Proteomes" id="UP000515151"/>
    </source>
</evidence>
<dbReference type="GeneID" id="116198630"/>
<dbReference type="InterPro" id="IPR044230">
    <property type="entry name" value="GTF3C4"/>
</dbReference>
<dbReference type="InterPro" id="IPR024761">
    <property type="entry name" value="TFIIIC_delta_N"/>
</dbReference>
<dbReference type="PANTHER" id="PTHR15496:SF2">
    <property type="entry name" value="GENERAL TRANSCRIPTION FACTOR 3C POLYPEPTIDE 4"/>
    <property type="match status" value="1"/>
</dbReference>
<dbReference type="Proteomes" id="UP000197138">
    <property type="component" value="Unassembled WGS sequence"/>
</dbReference>
<dbReference type="Gene3D" id="2.130.10.10">
    <property type="entry name" value="YVTN repeat-like/Quinoprotein amine dehydrogenase"/>
    <property type="match status" value="2"/>
</dbReference>
<evidence type="ECO:0000259" key="3">
    <source>
        <dbReference type="Pfam" id="PF12657"/>
    </source>
</evidence>
<dbReference type="PROSITE" id="PS50082">
    <property type="entry name" value="WD_REPEATS_2"/>
    <property type="match status" value="2"/>
</dbReference>
<evidence type="ECO:0000313" key="4">
    <source>
        <dbReference type="EMBL" id="OWM65644.1"/>
    </source>
</evidence>
<name>A0A218VYL5_PUNGR</name>
<dbReference type="Proteomes" id="UP000515151">
    <property type="component" value="Chromosome 3"/>
</dbReference>
<evidence type="ECO:0000256" key="2">
    <source>
        <dbReference type="SAM" id="MobiDB-lite"/>
    </source>
</evidence>
<sequence>MCSRFQAAALVASPSYPNSIAWSEENLIAVASGHLVTILNPELPLGPRGLIKIPAGKPFPIGVIEAEDMASGCLLPICLSRERECVQSISWSPLGMAHNSGCLLAICTVEGRIKLYRQPFCDYSAEWIEVVDVSENLFNHLAKINFKKPEVPSEFIDFAGEHQNVDNPLNLGPRGESKRKRKRLNESGTIVCCNTKDPGSGAEQSSSRRDSSDAETLDQGSPEVLPIEFWTEDEPSPNLPKYRAKSRGKKDGSSTLPMITADQYASRSAMLSALVVAWSPLLQSYSESSSGTESSPSCFSVLAVGGKSGGISLWRIDMPKFYSIEHANVHPSVMLIWLLQAHNSWVTALSWLLLTADSSTPQALLASGSSDGSVRIWLGSAENFSKPSEASHCPFILLKEIISADTISASVSVLSLTVPANPQHKMLIAVGKGSGSFEVWVDDKLSGRFEKICSLDAHDHVVTGLAWAYEGSSLYSCSQDNFVRRWRLNQNSIAEVPVASSTPGQRGFGDLPNAFYSCYGVAVSPGNLVLAMVRSFDSDLLNPMYQSRSLKAAVEFFWIGGLEHKISLDPSLKSKIEPVPSIPENEITCWKSNMFWSLKQYESPSKPLVVWDVVAALLAFQRTAPKFVEQFLVEWLSTVYLGSHVNLTAESILSDVSRSLSKFTSRQLHLLNVICKRIVLSEVKPDQISHGVLKEAMLQESAEDVESWVGLVSGCERELRERLVGYSLSACSSIRPCPEKSSHQGGQWCPTGLGQMEQWVSQNNAARNNQLKGLLTEFGTHKKRLQSGEYQVEEKCSYCSASVPFESPEVAFCEGLHVTSGERLRHRLVRCAVSLQICPPTTPLWFCICCHRRAFKLAPSPFFTMVGRPASFKSLLKSHPRKVLAKPLCPFCGILMQRFQPDFLLSPAPV</sequence>
<dbReference type="GO" id="GO:0004402">
    <property type="term" value="F:histone acetyltransferase activity"/>
    <property type="evidence" value="ECO:0007669"/>
    <property type="project" value="InterPro"/>
</dbReference>
<reference evidence="6" key="3">
    <citation type="journal article" date="2020" name="Plant Biotechnol. J.">
        <title>The pomegranate (Punica granatum L.) draft genome dissects genetic divergence between soft- and hard-seeded cultivars.</title>
        <authorList>
            <person name="Luo X."/>
            <person name="Li H."/>
            <person name="Wu Z."/>
            <person name="Yao W."/>
            <person name="Zhao P."/>
            <person name="Cao D."/>
            <person name="Yu H."/>
            <person name="Li K."/>
            <person name="Poudel K."/>
            <person name="Zhao D."/>
            <person name="Zhang F."/>
            <person name="Xia X."/>
            <person name="Chen L."/>
            <person name="Wang Q."/>
            <person name="Jing D."/>
            <person name="Cao S."/>
        </authorList>
    </citation>
    <scope>NUCLEOTIDE SEQUENCE [LARGE SCALE GENOMIC DNA]</scope>
</reference>
<feature type="repeat" description="WD" evidence="1">
    <location>
        <begin position="455"/>
        <end position="496"/>
    </location>
</feature>
<dbReference type="InterPro" id="IPR036322">
    <property type="entry name" value="WD40_repeat_dom_sf"/>
</dbReference>
<reference evidence="4" key="2">
    <citation type="submission" date="2017-06" db="EMBL/GenBank/DDBJ databases">
        <title>The pomegranate genome and the genomics of punicalagin biosynthesis.</title>
        <authorList>
            <person name="Xu C."/>
        </authorList>
    </citation>
    <scope>NUCLEOTIDE SEQUENCE [LARGE SCALE GENOMIC DNA]</scope>
    <source>
        <tissue evidence="4">Fresh leaf</tissue>
    </source>
</reference>
<dbReference type="PROSITE" id="PS50294">
    <property type="entry name" value="WD_REPEATS_REGION"/>
    <property type="match status" value="1"/>
</dbReference>
<reference evidence="5" key="1">
    <citation type="journal article" date="2017" name="Plant J.">
        <title>The pomegranate (Punica granatum L.) genome and the genomics of punicalagin biosynthesis.</title>
        <authorList>
            <person name="Qin G."/>
            <person name="Xu C."/>
            <person name="Ming R."/>
            <person name="Tang H."/>
            <person name="Guyot R."/>
            <person name="Kramer E.M."/>
            <person name="Hu Y."/>
            <person name="Yi X."/>
            <person name="Qi Y."/>
            <person name="Xu X."/>
            <person name="Gao Z."/>
            <person name="Pan H."/>
            <person name="Jian J."/>
            <person name="Tian Y."/>
            <person name="Yue Z."/>
            <person name="Xu Y."/>
        </authorList>
    </citation>
    <scope>NUCLEOTIDE SEQUENCE [LARGE SCALE GENOMIC DNA]</scope>
    <source>
        <strain evidence="5">cv. Dabenzi</strain>
    </source>
</reference>
<evidence type="ECO:0000256" key="1">
    <source>
        <dbReference type="PROSITE-ProRule" id="PRU00221"/>
    </source>
</evidence>
<dbReference type="SMART" id="SM00320">
    <property type="entry name" value="WD40"/>
    <property type="match status" value="4"/>
</dbReference>
<dbReference type="SUPFAM" id="SSF50978">
    <property type="entry name" value="WD40 repeat-like"/>
    <property type="match status" value="1"/>
</dbReference>
<accession>A0A218VYL5</accession>
<organism evidence="4 5">
    <name type="scientific">Punica granatum</name>
    <name type="common">Pomegranate</name>
    <dbReference type="NCBI Taxonomy" id="22663"/>
    <lineage>
        <taxon>Eukaryota</taxon>
        <taxon>Viridiplantae</taxon>
        <taxon>Streptophyta</taxon>
        <taxon>Embryophyta</taxon>
        <taxon>Tracheophyta</taxon>
        <taxon>Spermatophyta</taxon>
        <taxon>Magnoliopsida</taxon>
        <taxon>eudicotyledons</taxon>
        <taxon>Gunneridae</taxon>
        <taxon>Pentapetalae</taxon>
        <taxon>rosids</taxon>
        <taxon>malvids</taxon>
        <taxon>Myrtales</taxon>
        <taxon>Lythraceae</taxon>
        <taxon>Punica</taxon>
    </lineage>
</organism>
<dbReference type="Pfam" id="PF12657">
    <property type="entry name" value="TFIIIC_delta"/>
    <property type="match status" value="2"/>
</dbReference>
<keyword evidence="6" id="KW-1185">Reference proteome</keyword>
<dbReference type="GO" id="GO:0006384">
    <property type="term" value="P:transcription initiation at RNA polymerase III promoter"/>
    <property type="evidence" value="ECO:0007669"/>
    <property type="project" value="InterPro"/>
</dbReference>
<feature type="region of interest" description="Disordered" evidence="2">
    <location>
        <begin position="190"/>
        <end position="254"/>
    </location>
</feature>
<feature type="repeat" description="WD" evidence="1">
    <location>
        <begin position="339"/>
        <end position="377"/>
    </location>
</feature>
<dbReference type="EMBL" id="MTKT01005569">
    <property type="protein sequence ID" value="OWM65644.1"/>
    <property type="molecule type" value="Genomic_DNA"/>
</dbReference>
<evidence type="ECO:0000313" key="5">
    <source>
        <dbReference type="Proteomes" id="UP000197138"/>
    </source>
</evidence>
<dbReference type="GO" id="GO:0000127">
    <property type="term" value="C:transcription factor TFIIIC complex"/>
    <property type="evidence" value="ECO:0007669"/>
    <property type="project" value="InterPro"/>
</dbReference>
<protein>
    <submittedName>
        <fullName evidence="7">Uncharacterized protein LOC116198630 isoform X1</fullName>
    </submittedName>
</protein>
<dbReference type="InterPro" id="IPR001680">
    <property type="entry name" value="WD40_rpt"/>
</dbReference>